<dbReference type="Proteomes" id="UP001549257">
    <property type="component" value="Unassembled WGS sequence"/>
</dbReference>
<evidence type="ECO:0000256" key="1">
    <source>
        <dbReference type="SAM" id="Phobius"/>
    </source>
</evidence>
<feature type="transmembrane region" description="Helical" evidence="1">
    <location>
        <begin position="208"/>
        <end position="226"/>
    </location>
</feature>
<organism evidence="2 3">
    <name type="scientific">Conyzicola nivalis</name>
    <dbReference type="NCBI Taxonomy" id="1477021"/>
    <lineage>
        <taxon>Bacteria</taxon>
        <taxon>Bacillati</taxon>
        <taxon>Actinomycetota</taxon>
        <taxon>Actinomycetes</taxon>
        <taxon>Micrococcales</taxon>
        <taxon>Microbacteriaceae</taxon>
        <taxon>Conyzicola</taxon>
    </lineage>
</organism>
<feature type="transmembrane region" description="Helical" evidence="1">
    <location>
        <begin position="33"/>
        <end position="52"/>
    </location>
</feature>
<dbReference type="EMBL" id="JBEPSJ010000002">
    <property type="protein sequence ID" value="MET4582546.1"/>
    <property type="molecule type" value="Genomic_DNA"/>
</dbReference>
<keyword evidence="1" id="KW-0812">Transmembrane</keyword>
<feature type="transmembrane region" description="Helical" evidence="1">
    <location>
        <begin position="183"/>
        <end position="202"/>
    </location>
</feature>
<evidence type="ECO:0000313" key="3">
    <source>
        <dbReference type="Proteomes" id="UP001549257"/>
    </source>
</evidence>
<name>A0ABV2QNB8_9MICO</name>
<feature type="transmembrane region" description="Helical" evidence="1">
    <location>
        <begin position="103"/>
        <end position="123"/>
    </location>
</feature>
<feature type="transmembrane region" description="Helical" evidence="1">
    <location>
        <begin position="72"/>
        <end position="96"/>
    </location>
</feature>
<keyword evidence="1" id="KW-0472">Membrane</keyword>
<protein>
    <submittedName>
        <fullName evidence="2">Uncharacterized protein</fullName>
    </submittedName>
</protein>
<comment type="caution">
    <text evidence="2">The sequence shown here is derived from an EMBL/GenBank/DDBJ whole genome shotgun (WGS) entry which is preliminary data.</text>
</comment>
<proteinExistence type="predicted"/>
<accession>A0ABV2QNB8</accession>
<keyword evidence="3" id="KW-1185">Reference proteome</keyword>
<keyword evidence="1" id="KW-1133">Transmembrane helix</keyword>
<feature type="transmembrane region" description="Helical" evidence="1">
    <location>
        <begin position="238"/>
        <end position="257"/>
    </location>
</feature>
<feature type="transmembrane region" description="Helical" evidence="1">
    <location>
        <begin position="159"/>
        <end position="176"/>
    </location>
</feature>
<reference evidence="2 3" key="1">
    <citation type="submission" date="2024-06" db="EMBL/GenBank/DDBJ databases">
        <title>Sorghum-associated microbial communities from plants grown in Nebraska, USA.</title>
        <authorList>
            <person name="Schachtman D."/>
        </authorList>
    </citation>
    <scope>NUCLEOTIDE SEQUENCE [LARGE SCALE GENOMIC DNA]</scope>
    <source>
        <strain evidence="2 3">2857</strain>
    </source>
</reference>
<sequence length="263" mass="29086">MEPLRVAGDAVSMTRMKPLKTPPNEAFWFPGRWIGGISLIFGPLLLLTAALLRLPFHYFYDAQLTAYAEHPALITAAYTCYTLGWLFTWPGVITLARLIGMRLPTLAVIGGTVVVLGLVGRVFHAGIDHLAFQLVDAQGLEAAIRAVDDSYLAFHVVRYFNGMMMVGWLLIAIGAYRAGVMGWFRSIALASMFFLPFGTLKGTRGETVFLLLGLCIAFIPLGIKVLREGPRPSRKAVIWSLAFVIGEALFIWLSIVFPEIMRH</sequence>
<gene>
    <name evidence="2" type="ORF">ABIE21_002056</name>
</gene>
<evidence type="ECO:0000313" key="2">
    <source>
        <dbReference type="EMBL" id="MET4582546.1"/>
    </source>
</evidence>